<evidence type="ECO:0000313" key="6">
    <source>
        <dbReference type="Proteomes" id="UP000278983"/>
    </source>
</evidence>
<dbReference type="OrthoDB" id="9804124at2"/>
<evidence type="ECO:0000256" key="3">
    <source>
        <dbReference type="ARBA" id="ARBA00023136"/>
    </source>
</evidence>
<dbReference type="SUPFAM" id="SSF56601">
    <property type="entry name" value="beta-lactamase/transpeptidase-like"/>
    <property type="match status" value="1"/>
</dbReference>
<dbReference type="RefSeq" id="WP_126678853.1">
    <property type="nucleotide sequence ID" value="NZ_RYYU01000001.1"/>
</dbReference>
<name>A0A3S0WKT6_9BACT</name>
<comment type="subcellular location">
    <subcellularLocation>
        <location evidence="1">Membrane</location>
    </subcellularLocation>
</comment>
<dbReference type="Proteomes" id="UP000278983">
    <property type="component" value="Unassembled WGS sequence"/>
</dbReference>
<dbReference type="CDD" id="cd06575">
    <property type="entry name" value="PASTA_Pbp2x-like_2"/>
    <property type="match status" value="1"/>
</dbReference>
<dbReference type="Gene3D" id="3.90.1310.10">
    <property type="entry name" value="Penicillin-binding protein 2a (Domain 2)"/>
    <property type="match status" value="1"/>
</dbReference>
<dbReference type="InterPro" id="IPR050515">
    <property type="entry name" value="Beta-lactam/transpept"/>
</dbReference>
<sequence>MSKFNNKKILPRYKIIAYFIVLVSLAVLVKAAYIGTVKRDYWMAVADRLKKDSVEVKPVRGNILSSDGQLMASSLPEFKMYMDFEAGGEHKDSLLVEKMDSICDGLHEIFPERSAAQFRKDLEEGRAKKSRHWPIWKYRVDYNTYTRVMSLPVFSLPPNKGGFHKEEFNARQHPFTSLASRTVGDLYGAKDSARFGLELSFDSVLRGESGKMQKQKVKRRFIGLMQKEAIDGADIVTTIDVQMQDIAERAVIEELKEINGQVGVAIVMDVPTGDIKAIVNMTRYPDGRFREAKNNAVSDLLEPGSVFKTASLMVALDDGVVDTTKLINTGNGRMDMHGATMKDHNWHKGGYGTISFAKALEVSSNIGISRVIDENYGKNPEKYIEGLRRIGIASDLEIPLAGATPPRIRMPKKNAKGQYVNWSKTALPWMSIGYETQIPPISTLTFYNAIANGGKMMRPRFVKQVVKNGEVLHSYEPVVMIPQICKTSTLEKVRILLEHVVSRGTGKAARSQLFRVAGKTGTAQISHGTSGYKSGGMKYLLSFVGFFPADQPRYSCIVCIQKSGHPASGGMSAKVFHNISEGIMAKDLRLDASDSRDSLSITMPEIKNGNMIAAWFVLKHFGIETNTSWDGSYANGNPIWGRATHKNNRIEMTETPKYGNDLVPDVTGMGARDAVFLLEKRGVKVTLVGRGKVNSQSLPAGHKIRKGEACVLRMS</sequence>
<dbReference type="Pfam" id="PF03717">
    <property type="entry name" value="PBP_dimer"/>
    <property type="match status" value="1"/>
</dbReference>
<keyword evidence="3" id="KW-0472">Membrane</keyword>
<dbReference type="InterPro" id="IPR005543">
    <property type="entry name" value="PASTA_dom"/>
</dbReference>
<keyword evidence="2" id="KW-0645">Protease</keyword>
<dbReference type="InterPro" id="IPR001460">
    <property type="entry name" value="PCN-bd_Tpept"/>
</dbReference>
<comment type="caution">
    <text evidence="5">The sequence shown here is derived from an EMBL/GenBank/DDBJ whole genome shotgun (WGS) entry which is preliminary data.</text>
</comment>
<protein>
    <submittedName>
        <fullName evidence="5">PASTA domain-containing protein</fullName>
    </submittedName>
</protein>
<dbReference type="GO" id="GO:0008658">
    <property type="term" value="F:penicillin binding"/>
    <property type="evidence" value="ECO:0007669"/>
    <property type="project" value="InterPro"/>
</dbReference>
<keyword evidence="2" id="KW-0121">Carboxypeptidase</keyword>
<proteinExistence type="predicted"/>
<reference evidence="5 6" key="1">
    <citation type="submission" date="2018-12" db="EMBL/GenBank/DDBJ databases">
        <title>Genome sequencing of Prevotella sp. KCOM 3155 (= JS262).</title>
        <authorList>
            <person name="Kook J.-K."/>
            <person name="Park S.-N."/>
            <person name="Lim Y.K."/>
        </authorList>
    </citation>
    <scope>NUCLEOTIDE SEQUENCE [LARGE SCALE GENOMIC DNA]</scope>
    <source>
        <strain evidence="5 6">KCOM 3155</strain>
    </source>
</reference>
<dbReference type="InterPro" id="IPR036138">
    <property type="entry name" value="PBP_dimer_sf"/>
</dbReference>
<dbReference type="PANTHER" id="PTHR30627:SF1">
    <property type="entry name" value="PEPTIDOGLYCAN D,D-TRANSPEPTIDASE FTSI"/>
    <property type="match status" value="1"/>
</dbReference>
<accession>A0A3S0WKT6</accession>
<dbReference type="SUPFAM" id="SSF56519">
    <property type="entry name" value="Penicillin binding protein dimerisation domain"/>
    <property type="match status" value="1"/>
</dbReference>
<dbReference type="GO" id="GO:0004180">
    <property type="term" value="F:carboxypeptidase activity"/>
    <property type="evidence" value="ECO:0007669"/>
    <property type="project" value="UniProtKB-KW"/>
</dbReference>
<evidence type="ECO:0000313" key="5">
    <source>
        <dbReference type="EMBL" id="RUL59747.1"/>
    </source>
</evidence>
<dbReference type="PANTHER" id="PTHR30627">
    <property type="entry name" value="PEPTIDOGLYCAN D,D-TRANSPEPTIDASE"/>
    <property type="match status" value="1"/>
</dbReference>
<evidence type="ECO:0000259" key="4">
    <source>
        <dbReference type="PROSITE" id="PS51178"/>
    </source>
</evidence>
<dbReference type="InterPro" id="IPR005311">
    <property type="entry name" value="PBP_dimer"/>
</dbReference>
<keyword evidence="2" id="KW-0378">Hydrolase</keyword>
<gene>
    <name evidence="5" type="ORF">EHV08_08245</name>
</gene>
<dbReference type="Pfam" id="PF00905">
    <property type="entry name" value="Transpeptidase"/>
    <property type="match status" value="1"/>
</dbReference>
<dbReference type="Pfam" id="PF03793">
    <property type="entry name" value="PASTA"/>
    <property type="match status" value="1"/>
</dbReference>
<dbReference type="Gene3D" id="3.30.450.330">
    <property type="match status" value="1"/>
</dbReference>
<organism evidence="5 6">
    <name type="scientific">Prevotella koreensis</name>
    <dbReference type="NCBI Taxonomy" id="2490854"/>
    <lineage>
        <taxon>Bacteria</taxon>
        <taxon>Pseudomonadati</taxon>
        <taxon>Bacteroidota</taxon>
        <taxon>Bacteroidia</taxon>
        <taxon>Bacteroidales</taxon>
        <taxon>Prevotellaceae</taxon>
        <taxon>Prevotella</taxon>
    </lineage>
</organism>
<dbReference type="AlphaFoldDB" id="A0A3S0WKT6"/>
<dbReference type="InterPro" id="IPR012338">
    <property type="entry name" value="Beta-lactam/transpept-like"/>
</dbReference>
<dbReference type="PROSITE" id="PS51178">
    <property type="entry name" value="PASTA"/>
    <property type="match status" value="1"/>
</dbReference>
<dbReference type="SUPFAM" id="SSF54184">
    <property type="entry name" value="Penicillin-binding protein 2x (pbp-2x), c-terminal domain"/>
    <property type="match status" value="1"/>
</dbReference>
<evidence type="ECO:0000256" key="1">
    <source>
        <dbReference type="ARBA" id="ARBA00004370"/>
    </source>
</evidence>
<dbReference type="GO" id="GO:0071555">
    <property type="term" value="P:cell wall organization"/>
    <property type="evidence" value="ECO:0007669"/>
    <property type="project" value="TreeGrafter"/>
</dbReference>
<keyword evidence="6" id="KW-1185">Reference proteome</keyword>
<dbReference type="EMBL" id="RYYU01000001">
    <property type="protein sequence ID" value="RUL59747.1"/>
    <property type="molecule type" value="Genomic_DNA"/>
</dbReference>
<feature type="domain" description="PASTA" evidence="4">
    <location>
        <begin position="659"/>
        <end position="715"/>
    </location>
</feature>
<evidence type="ECO:0000256" key="2">
    <source>
        <dbReference type="ARBA" id="ARBA00022645"/>
    </source>
</evidence>
<dbReference type="GO" id="GO:0005886">
    <property type="term" value="C:plasma membrane"/>
    <property type="evidence" value="ECO:0007669"/>
    <property type="project" value="TreeGrafter"/>
</dbReference>
<dbReference type="Gene3D" id="3.40.710.10">
    <property type="entry name" value="DD-peptidase/beta-lactamase superfamily"/>
    <property type="match status" value="1"/>
</dbReference>